<organism evidence="1 2">
    <name type="scientific">Halalkalibacter oceani</name>
    <dbReference type="NCBI Taxonomy" id="1653776"/>
    <lineage>
        <taxon>Bacteria</taxon>
        <taxon>Bacillati</taxon>
        <taxon>Bacillota</taxon>
        <taxon>Bacilli</taxon>
        <taxon>Bacillales</taxon>
        <taxon>Bacillaceae</taxon>
        <taxon>Halalkalibacter</taxon>
    </lineage>
</organism>
<sequence>MCCKELLLNSYRVSRENFSVFQPILRDQSDVKAFRGAAQKGGDIIFTYEPGWTA</sequence>
<dbReference type="Proteomes" id="UP001139179">
    <property type="component" value="Unassembled WGS sequence"/>
</dbReference>
<accession>A0A9X2IQA3</accession>
<dbReference type="AlphaFoldDB" id="A0A9X2IQA3"/>
<dbReference type="EMBL" id="JAMBOL010000027">
    <property type="protein sequence ID" value="MCM3716060.1"/>
    <property type="molecule type" value="Genomic_DNA"/>
</dbReference>
<proteinExistence type="predicted"/>
<name>A0A9X2IQA3_9BACI</name>
<evidence type="ECO:0000313" key="2">
    <source>
        <dbReference type="Proteomes" id="UP001139179"/>
    </source>
</evidence>
<evidence type="ECO:0000313" key="1">
    <source>
        <dbReference type="EMBL" id="MCM3716060.1"/>
    </source>
</evidence>
<comment type="caution">
    <text evidence="1">The sequence shown here is derived from an EMBL/GenBank/DDBJ whole genome shotgun (WGS) entry which is preliminary data.</text>
</comment>
<gene>
    <name evidence="1" type="ORF">M3202_18570</name>
</gene>
<keyword evidence="2" id="KW-1185">Reference proteome</keyword>
<protein>
    <submittedName>
        <fullName evidence="1">Uncharacterized protein</fullName>
    </submittedName>
</protein>
<reference evidence="1" key="1">
    <citation type="submission" date="2022-05" db="EMBL/GenBank/DDBJ databases">
        <title>Comparative Genomics of Spacecraft Associated Microbes.</title>
        <authorList>
            <person name="Tran M.T."/>
            <person name="Wright A."/>
            <person name="Seuylemezian A."/>
            <person name="Eisen J."/>
            <person name="Coil D."/>
        </authorList>
    </citation>
    <scope>NUCLEOTIDE SEQUENCE</scope>
    <source>
        <strain evidence="1">214.1.1</strain>
    </source>
</reference>